<proteinExistence type="predicted"/>
<feature type="compositionally biased region" description="Polar residues" evidence="5">
    <location>
        <begin position="340"/>
        <end position="352"/>
    </location>
</feature>
<evidence type="ECO:0008006" key="10">
    <source>
        <dbReference type="Google" id="ProtNLM"/>
    </source>
</evidence>
<keyword evidence="2 6" id="KW-0812">Transmembrane</keyword>
<dbReference type="AlphaFoldDB" id="A0A1V8T2E9"/>
<dbReference type="PANTHER" id="PTHR15549:SF30">
    <property type="entry name" value="MID2 DOMAIN-CONTAINING PROTEIN"/>
    <property type="match status" value="1"/>
</dbReference>
<feature type="transmembrane region" description="Helical" evidence="6">
    <location>
        <begin position="237"/>
        <end position="259"/>
    </location>
</feature>
<evidence type="ECO:0000256" key="4">
    <source>
        <dbReference type="ARBA" id="ARBA00023136"/>
    </source>
</evidence>
<name>A0A1V8T2E9_9PEZI</name>
<evidence type="ECO:0000256" key="1">
    <source>
        <dbReference type="ARBA" id="ARBA00004167"/>
    </source>
</evidence>
<keyword evidence="4 6" id="KW-0472">Membrane</keyword>
<feature type="compositionally biased region" description="Basic and acidic residues" evidence="5">
    <location>
        <begin position="288"/>
        <end position="304"/>
    </location>
</feature>
<reference evidence="9" key="1">
    <citation type="submission" date="2017-03" db="EMBL/GenBank/DDBJ databases">
        <title>Genomes of endolithic fungi from Antarctica.</title>
        <authorList>
            <person name="Coleine C."/>
            <person name="Masonjones S."/>
            <person name="Stajich J.E."/>
        </authorList>
    </citation>
    <scope>NUCLEOTIDE SEQUENCE [LARGE SCALE GENOMIC DNA]</scope>
    <source>
        <strain evidence="9">CCFEE 5527</strain>
    </source>
</reference>
<dbReference type="OrthoDB" id="5215637at2759"/>
<evidence type="ECO:0000256" key="3">
    <source>
        <dbReference type="ARBA" id="ARBA00022989"/>
    </source>
</evidence>
<dbReference type="PANTHER" id="PTHR15549">
    <property type="entry name" value="PAIRED IMMUNOGLOBULIN-LIKE TYPE 2 RECEPTOR"/>
    <property type="match status" value="1"/>
</dbReference>
<dbReference type="InParanoid" id="A0A1V8T2E9"/>
<feature type="region of interest" description="Disordered" evidence="5">
    <location>
        <begin position="336"/>
        <end position="358"/>
    </location>
</feature>
<feature type="chain" id="PRO_5012641719" description="Mid2 domain-containing protein" evidence="7">
    <location>
        <begin position="22"/>
        <end position="449"/>
    </location>
</feature>
<evidence type="ECO:0000313" key="9">
    <source>
        <dbReference type="Proteomes" id="UP000192596"/>
    </source>
</evidence>
<comment type="caution">
    <text evidence="8">The sequence shown here is derived from an EMBL/GenBank/DDBJ whole genome shotgun (WGS) entry which is preliminary data.</text>
</comment>
<dbReference type="STRING" id="1507870.A0A1V8T2E9"/>
<evidence type="ECO:0000256" key="6">
    <source>
        <dbReference type="SAM" id="Phobius"/>
    </source>
</evidence>
<dbReference type="GO" id="GO:0016020">
    <property type="term" value="C:membrane"/>
    <property type="evidence" value="ECO:0007669"/>
    <property type="project" value="UniProtKB-SubCell"/>
</dbReference>
<evidence type="ECO:0000256" key="2">
    <source>
        <dbReference type="ARBA" id="ARBA00022692"/>
    </source>
</evidence>
<keyword evidence="9" id="KW-1185">Reference proteome</keyword>
<dbReference type="GO" id="GO:0071944">
    <property type="term" value="C:cell periphery"/>
    <property type="evidence" value="ECO:0007669"/>
    <property type="project" value="UniProtKB-ARBA"/>
</dbReference>
<dbReference type="InterPro" id="IPR051694">
    <property type="entry name" value="Immunoregulatory_rcpt-like"/>
</dbReference>
<feature type="region of interest" description="Disordered" evidence="5">
    <location>
        <begin position="405"/>
        <end position="449"/>
    </location>
</feature>
<feature type="region of interest" description="Disordered" evidence="5">
    <location>
        <begin position="285"/>
        <end position="306"/>
    </location>
</feature>
<dbReference type="CDD" id="cd12087">
    <property type="entry name" value="TM_EGFR-like"/>
    <property type="match status" value="1"/>
</dbReference>
<dbReference type="Proteomes" id="UP000192596">
    <property type="component" value="Unassembled WGS sequence"/>
</dbReference>
<accession>A0A1V8T2E9</accession>
<organism evidence="8 9">
    <name type="scientific">Cryoendolithus antarcticus</name>
    <dbReference type="NCBI Taxonomy" id="1507870"/>
    <lineage>
        <taxon>Eukaryota</taxon>
        <taxon>Fungi</taxon>
        <taxon>Dikarya</taxon>
        <taxon>Ascomycota</taxon>
        <taxon>Pezizomycotina</taxon>
        <taxon>Dothideomycetes</taxon>
        <taxon>Dothideomycetidae</taxon>
        <taxon>Cladosporiales</taxon>
        <taxon>Cladosporiaceae</taxon>
        <taxon>Cryoendolithus</taxon>
    </lineage>
</organism>
<protein>
    <recommendedName>
        <fullName evidence="10">Mid2 domain-containing protein</fullName>
    </recommendedName>
</protein>
<feature type="signal peptide" evidence="7">
    <location>
        <begin position="1"/>
        <end position="21"/>
    </location>
</feature>
<comment type="subcellular location">
    <subcellularLocation>
        <location evidence="1">Membrane</location>
        <topology evidence="1">Single-pass membrane protein</topology>
    </subcellularLocation>
</comment>
<dbReference type="EMBL" id="NAJO01000019">
    <property type="protein sequence ID" value="OQO05577.1"/>
    <property type="molecule type" value="Genomic_DNA"/>
</dbReference>
<keyword evidence="3 6" id="KW-1133">Transmembrane helix</keyword>
<feature type="compositionally biased region" description="Basic and acidic residues" evidence="5">
    <location>
        <begin position="440"/>
        <end position="449"/>
    </location>
</feature>
<evidence type="ECO:0000256" key="5">
    <source>
        <dbReference type="SAM" id="MobiDB-lite"/>
    </source>
</evidence>
<evidence type="ECO:0000256" key="7">
    <source>
        <dbReference type="SAM" id="SignalP"/>
    </source>
</evidence>
<keyword evidence="7" id="KW-0732">Signal</keyword>
<evidence type="ECO:0000313" key="8">
    <source>
        <dbReference type="EMBL" id="OQO05577.1"/>
    </source>
</evidence>
<gene>
    <name evidence="8" type="ORF">B0A48_09347</name>
</gene>
<sequence length="449" mass="47052">MAQRALFALHLLLLLPSKALAQNCYYPNGDLSTIDYPCSSEGGACCPLNWQCLSNGLCYLENENYFERHTCTDQFWGSSCPDFCLYNGTAGGNEAILQCDGNTYCCDWNRVSGNCCNKAATSFDLAQGTQIALISTTAPRTPVTSSAGITSSSTTITAGTTSTISASTASQSTTQSATTASSLPTTAQTSTIVIVSTPTSSGASSITITQVRTLIYTPSATTSSATAAPAAHSLAPIVGPAVGVTFFLLICALVAFLLFRRRRKAKYAKFNPQLFSPETSSAGATDMYAHHGGEDPYKDGRPELDSYPVAETKPLNELEGPMGGYEAKQKIAAAAGGMGSPQSNGKSASSVSPMAGSTDRWSTVSELQQPAGPQQPTWWTPGSGLRPGQHSSVHPLMRPELQQGQGMTMGSVPEDSAPVYRAYQPPSREVAELGGSEVPAVRKEEGGSG</sequence>